<keyword evidence="2" id="KW-0663">Pyridoxal phosphate</keyword>
<dbReference type="EMBL" id="QZCE01000002">
    <property type="protein sequence ID" value="NEZ67523.1"/>
    <property type="molecule type" value="Genomic_DNA"/>
</dbReference>
<dbReference type="GO" id="GO:0030170">
    <property type="term" value="F:pyridoxal phosphate binding"/>
    <property type="evidence" value="ECO:0007669"/>
    <property type="project" value="InterPro"/>
</dbReference>
<keyword evidence="5" id="KW-0804">Transcription</keyword>
<comment type="caution">
    <text evidence="7">The sequence shown here is derived from an EMBL/GenBank/DDBJ whole genome shotgun (WGS) entry which is preliminary data.</text>
</comment>
<dbReference type="PANTHER" id="PTHR46577">
    <property type="entry name" value="HTH-TYPE TRANSCRIPTIONAL REGULATORY PROTEIN GABR"/>
    <property type="match status" value="1"/>
</dbReference>
<keyword evidence="3" id="KW-0805">Transcription regulation</keyword>
<dbReference type="SMART" id="SM00345">
    <property type="entry name" value="HTH_GNTR"/>
    <property type="match status" value="1"/>
</dbReference>
<dbReference type="InterPro" id="IPR000524">
    <property type="entry name" value="Tscrpt_reg_HTH_GntR"/>
</dbReference>
<evidence type="ECO:0000256" key="2">
    <source>
        <dbReference type="ARBA" id="ARBA00022898"/>
    </source>
</evidence>
<dbReference type="SUPFAM" id="SSF46785">
    <property type="entry name" value="Winged helix' DNA-binding domain"/>
    <property type="match status" value="1"/>
</dbReference>
<dbReference type="GO" id="GO:0003700">
    <property type="term" value="F:DNA-binding transcription factor activity"/>
    <property type="evidence" value="ECO:0007669"/>
    <property type="project" value="InterPro"/>
</dbReference>
<dbReference type="InterPro" id="IPR036390">
    <property type="entry name" value="WH_DNA-bd_sf"/>
</dbReference>
<dbReference type="InterPro" id="IPR036388">
    <property type="entry name" value="WH-like_DNA-bd_sf"/>
</dbReference>
<keyword evidence="7" id="KW-0032">Aminotransferase</keyword>
<evidence type="ECO:0000256" key="5">
    <source>
        <dbReference type="ARBA" id="ARBA00023163"/>
    </source>
</evidence>
<protein>
    <submittedName>
        <fullName evidence="7">PLP-dependent aminotransferase family protein</fullName>
    </submittedName>
</protein>
<dbReference type="InterPro" id="IPR004839">
    <property type="entry name" value="Aminotransferase_I/II_large"/>
</dbReference>
<proteinExistence type="inferred from homology"/>
<evidence type="ECO:0000313" key="8">
    <source>
        <dbReference type="Proteomes" id="UP000473574"/>
    </source>
</evidence>
<dbReference type="Gene3D" id="3.40.640.10">
    <property type="entry name" value="Type I PLP-dependent aspartate aminotransferase-like (Major domain)"/>
    <property type="match status" value="1"/>
</dbReference>
<feature type="domain" description="HTH gntR-type" evidence="6">
    <location>
        <begin position="13"/>
        <end position="81"/>
    </location>
</feature>
<dbReference type="Proteomes" id="UP000473574">
    <property type="component" value="Unassembled WGS sequence"/>
</dbReference>
<dbReference type="InterPro" id="IPR051446">
    <property type="entry name" value="HTH_trans_reg/aminotransferase"/>
</dbReference>
<comment type="similarity">
    <text evidence="1">In the C-terminal section; belongs to the class-I pyridoxal-phosphate-dependent aminotransferase family.</text>
</comment>
<dbReference type="PROSITE" id="PS50949">
    <property type="entry name" value="HTH_GNTR"/>
    <property type="match status" value="1"/>
</dbReference>
<gene>
    <name evidence="7" type="ORF">D0962_32995</name>
</gene>
<organism evidence="7 8">
    <name type="scientific">Adonisia turfae CCMR0082</name>
    <dbReference type="NCBI Taxonomy" id="2304604"/>
    <lineage>
        <taxon>Bacteria</taxon>
        <taxon>Bacillati</taxon>
        <taxon>Cyanobacteriota</taxon>
        <taxon>Adonisia</taxon>
        <taxon>Adonisia turfae</taxon>
    </lineage>
</organism>
<dbReference type="CDD" id="cd07377">
    <property type="entry name" value="WHTH_GntR"/>
    <property type="match status" value="1"/>
</dbReference>
<dbReference type="Pfam" id="PF00155">
    <property type="entry name" value="Aminotran_1_2"/>
    <property type="match status" value="1"/>
</dbReference>
<keyword evidence="4" id="KW-0238">DNA-binding</keyword>
<evidence type="ECO:0000256" key="1">
    <source>
        <dbReference type="ARBA" id="ARBA00005384"/>
    </source>
</evidence>
<name>A0A6M0SHN7_9CYAN</name>
<dbReference type="AlphaFoldDB" id="A0A6M0SHN7"/>
<evidence type="ECO:0000256" key="3">
    <source>
        <dbReference type="ARBA" id="ARBA00023015"/>
    </source>
</evidence>
<evidence type="ECO:0000259" key="6">
    <source>
        <dbReference type="PROSITE" id="PS50949"/>
    </source>
</evidence>
<dbReference type="GO" id="GO:0003677">
    <property type="term" value="F:DNA binding"/>
    <property type="evidence" value="ECO:0007669"/>
    <property type="project" value="UniProtKB-KW"/>
</dbReference>
<keyword evidence="7" id="KW-0808">Transferase</keyword>
<dbReference type="CDD" id="cd00609">
    <property type="entry name" value="AAT_like"/>
    <property type="match status" value="1"/>
</dbReference>
<dbReference type="InterPro" id="IPR015424">
    <property type="entry name" value="PyrdxlP-dep_Trfase"/>
</dbReference>
<accession>A0A6M0SHN7</accession>
<dbReference type="GO" id="GO:0008483">
    <property type="term" value="F:transaminase activity"/>
    <property type="evidence" value="ECO:0007669"/>
    <property type="project" value="UniProtKB-KW"/>
</dbReference>
<dbReference type="SUPFAM" id="SSF53383">
    <property type="entry name" value="PLP-dependent transferases"/>
    <property type="match status" value="1"/>
</dbReference>
<dbReference type="Gene3D" id="1.10.10.10">
    <property type="entry name" value="Winged helix-like DNA-binding domain superfamily/Winged helix DNA-binding domain"/>
    <property type="match status" value="1"/>
</dbReference>
<sequence length="486" mass="54852">MLHLQLDRQRSHHPYYLQIMEQIRGAILAGHVSRGFQLPPSRQLAIELGIARRTVVLAYEELCAQGYCESQVGKGTSVADVALLHVAPLEHRTTTGLPQWLVGKTPRSAVPEGEWQPTLNDKSISPQQPLICFTPSLAQTNLLPLKAMQKAFQTVMQTASIHLQGYEKNNGHPELLDAICHHVLSNRGITTSPDQILITNGSLHSSYLLAELFTPHGGGLSYGVPGYLPISRNFIKKGIQGIPCAVDTDGICLTEAAHLARFHYVMPEHHFPTGVTLSPERRGLLLQLASQQDALIIEDDYDSEFYFNRHPLPALKAAEYNERVIYLGTFSKTLFNGLRVGYIIAHPEIIQQLMDLRWQMDGGTSLILQLWLAELLKSGTIDHHLRRMRVHHRKKRDLIAQYLHRDFPHWQWQPPTGGLQFWIKLPPKQSALKVVQQCRALGVNVFSGHHYYSSECKQERDHLILGFGTVTEQQIHQAFSQLKNLP</sequence>
<evidence type="ECO:0000313" key="7">
    <source>
        <dbReference type="EMBL" id="NEZ67523.1"/>
    </source>
</evidence>
<dbReference type="InterPro" id="IPR015421">
    <property type="entry name" value="PyrdxlP-dep_Trfase_major"/>
</dbReference>
<evidence type="ECO:0000256" key="4">
    <source>
        <dbReference type="ARBA" id="ARBA00023125"/>
    </source>
</evidence>
<dbReference type="PANTHER" id="PTHR46577:SF1">
    <property type="entry name" value="HTH-TYPE TRANSCRIPTIONAL REGULATORY PROTEIN GABR"/>
    <property type="match status" value="1"/>
</dbReference>
<reference evidence="7 8" key="1">
    <citation type="journal article" date="2020" name="Microb. Ecol.">
        <title>Ecogenomics of the Marine Benthic Filamentous Cyanobacterium Adonisia.</title>
        <authorList>
            <person name="Walter J.M."/>
            <person name="Coutinho F.H."/>
            <person name="Leomil L."/>
            <person name="Hargreaves P.I."/>
            <person name="Campeao M.E."/>
            <person name="Vieira V.V."/>
            <person name="Silva B.S."/>
            <person name="Fistarol G.O."/>
            <person name="Salomon P.S."/>
            <person name="Sawabe T."/>
            <person name="Mino S."/>
            <person name="Hosokawa M."/>
            <person name="Miyashita H."/>
            <person name="Maruyama F."/>
            <person name="van Verk M.C."/>
            <person name="Dutilh B.E."/>
            <person name="Thompson C.C."/>
            <person name="Thompson F.L."/>
        </authorList>
    </citation>
    <scope>NUCLEOTIDE SEQUENCE [LARGE SCALE GENOMIC DNA]</scope>
    <source>
        <strain evidence="7 8">CCMR0082</strain>
    </source>
</reference>
<dbReference type="Pfam" id="PF00392">
    <property type="entry name" value="GntR"/>
    <property type="match status" value="1"/>
</dbReference>
<dbReference type="RefSeq" id="WP_163670661.1">
    <property type="nucleotide sequence ID" value="NZ_QZCE01000002.1"/>
</dbReference>